<dbReference type="AlphaFoldDB" id="A0AAJ1WYK5"/>
<dbReference type="RefSeq" id="WP_230367475.1">
    <property type="nucleotide sequence ID" value="NZ_JAJALK010000012.1"/>
</dbReference>
<protein>
    <submittedName>
        <fullName evidence="3">Enamine deaminase RidA (YjgF/YER057c/UK114 family)</fullName>
    </submittedName>
    <submittedName>
        <fullName evidence="4">RidA family protein</fullName>
    </submittedName>
</protein>
<dbReference type="InterPro" id="IPR019897">
    <property type="entry name" value="RidA_CS"/>
</dbReference>
<evidence type="ECO:0000313" key="5">
    <source>
        <dbReference type="Proteomes" id="UP001223420"/>
    </source>
</evidence>
<dbReference type="Gene3D" id="3.30.1330.40">
    <property type="entry name" value="RutC-like"/>
    <property type="match status" value="1"/>
</dbReference>
<feature type="chain" id="PRO_5042613081" evidence="2">
    <location>
        <begin position="27"/>
        <end position="169"/>
    </location>
</feature>
<dbReference type="PROSITE" id="PS01094">
    <property type="entry name" value="UPF0076"/>
    <property type="match status" value="1"/>
</dbReference>
<proteinExistence type="inferred from homology"/>
<dbReference type="GO" id="GO:0019239">
    <property type="term" value="F:deaminase activity"/>
    <property type="evidence" value="ECO:0007669"/>
    <property type="project" value="TreeGrafter"/>
</dbReference>
<keyword evidence="2" id="KW-0732">Signal</keyword>
<evidence type="ECO:0000313" key="6">
    <source>
        <dbReference type="Proteomes" id="UP001432995"/>
    </source>
</evidence>
<dbReference type="GO" id="GO:0005829">
    <property type="term" value="C:cytosol"/>
    <property type="evidence" value="ECO:0007669"/>
    <property type="project" value="TreeGrafter"/>
</dbReference>
<organism evidence="3 5">
    <name type="scientific">Methylobacterium brachiatum</name>
    <dbReference type="NCBI Taxonomy" id="269660"/>
    <lineage>
        <taxon>Bacteria</taxon>
        <taxon>Pseudomonadati</taxon>
        <taxon>Pseudomonadota</taxon>
        <taxon>Alphaproteobacteria</taxon>
        <taxon>Hyphomicrobiales</taxon>
        <taxon>Methylobacteriaceae</taxon>
        <taxon>Methylobacterium</taxon>
    </lineage>
</organism>
<comment type="caution">
    <text evidence="3">The sequence shown here is derived from an EMBL/GenBank/DDBJ whole genome shotgun (WGS) entry which is preliminary data.</text>
</comment>
<evidence type="ECO:0000313" key="4">
    <source>
        <dbReference type="EMBL" id="MER2289918.1"/>
    </source>
</evidence>
<dbReference type="InterPro" id="IPR035959">
    <property type="entry name" value="RutC-like_sf"/>
</dbReference>
<dbReference type="PANTHER" id="PTHR11803">
    <property type="entry name" value="2-IMINOBUTANOATE/2-IMINOPROPANOATE DEAMINASE RIDA"/>
    <property type="match status" value="1"/>
</dbReference>
<reference evidence="3" key="1">
    <citation type="submission" date="2023-07" db="EMBL/GenBank/DDBJ databases">
        <title>Genomic Encyclopedia of Type Strains, Phase IV (KMG-IV): sequencing the most valuable type-strain genomes for metagenomic binning, comparative biology and taxonomic classification.</title>
        <authorList>
            <person name="Goeker M."/>
        </authorList>
    </citation>
    <scope>NUCLEOTIDE SEQUENCE</scope>
    <source>
        <strain evidence="3">DSM 19569</strain>
    </source>
</reference>
<dbReference type="InterPro" id="IPR006175">
    <property type="entry name" value="YjgF/YER057c/UK114"/>
</dbReference>
<gene>
    <name evidence="4" type="ORF">ABS770_16745</name>
    <name evidence="3" type="ORF">QO001_004943</name>
</gene>
<evidence type="ECO:0000256" key="2">
    <source>
        <dbReference type="SAM" id="SignalP"/>
    </source>
</evidence>
<evidence type="ECO:0000256" key="1">
    <source>
        <dbReference type="ARBA" id="ARBA00010552"/>
    </source>
</evidence>
<dbReference type="Pfam" id="PF01042">
    <property type="entry name" value="Ribonuc_L-PSP"/>
    <property type="match status" value="1"/>
</dbReference>
<comment type="similarity">
    <text evidence="1">Belongs to the RutC family.</text>
</comment>
<evidence type="ECO:0000313" key="3">
    <source>
        <dbReference type="EMBL" id="MDQ0545995.1"/>
    </source>
</evidence>
<dbReference type="EMBL" id="JAUSWL010000011">
    <property type="protein sequence ID" value="MDQ0545995.1"/>
    <property type="molecule type" value="Genomic_DNA"/>
</dbReference>
<dbReference type="CDD" id="cd06151">
    <property type="entry name" value="YjgF_YER057c_UK114_like_3"/>
    <property type="match status" value="1"/>
</dbReference>
<reference evidence="4" key="2">
    <citation type="submission" date="2024-06" db="EMBL/GenBank/DDBJ databases">
        <authorList>
            <person name="Campbell A.G."/>
        </authorList>
    </citation>
    <scope>NUCLEOTIDE SEQUENCE</scope>
    <source>
        <strain evidence="4">EM17</strain>
    </source>
</reference>
<sequence>MTGQRFIPLARPLAVALALWAGPALAEDITRHPIPGSDFPISEAVEVPAGHATVYLSGFGPSVTNPNAEKNSVAAFGDTRAQTASTLAAIEAALKRRNLSLRDVVKMTVFLVGDPAKGGRMDFAGLMEAYREQFGTAAQPNLPTRSAVQVSALANPGWLVEIEVTAVRP</sequence>
<name>A0AAJ1WYK5_9HYPH</name>
<keyword evidence="6" id="KW-1185">Reference proteome</keyword>
<accession>A0AAJ1WYK5</accession>
<feature type="signal peptide" evidence="2">
    <location>
        <begin position="1"/>
        <end position="26"/>
    </location>
</feature>
<dbReference type="SUPFAM" id="SSF55298">
    <property type="entry name" value="YjgF-like"/>
    <property type="match status" value="1"/>
</dbReference>
<dbReference type="Proteomes" id="UP001223420">
    <property type="component" value="Unassembled WGS sequence"/>
</dbReference>
<dbReference type="Proteomes" id="UP001432995">
    <property type="component" value="Unassembled WGS sequence"/>
</dbReference>
<dbReference type="EMBL" id="JBELQD010000018">
    <property type="protein sequence ID" value="MER2289918.1"/>
    <property type="molecule type" value="Genomic_DNA"/>
</dbReference>
<dbReference type="PANTHER" id="PTHR11803:SF59">
    <property type="entry name" value="ENDORIBONUCLEASE"/>
    <property type="match status" value="1"/>
</dbReference>